<feature type="compositionally biased region" description="Basic and acidic residues" evidence="8">
    <location>
        <begin position="182"/>
        <end position="198"/>
    </location>
</feature>
<feature type="binding site" evidence="7">
    <location>
        <position position="303"/>
    </location>
    <ligand>
        <name>ATP</name>
        <dbReference type="ChEBI" id="CHEBI:30616"/>
    </ligand>
</feature>
<dbReference type="PANTHER" id="PTHR24351">
    <property type="entry name" value="RIBOSOMAL PROTEIN S6 KINASE"/>
    <property type="match status" value="1"/>
</dbReference>
<reference evidence="10" key="2">
    <citation type="submission" date="2025-09" db="UniProtKB">
        <authorList>
            <consortium name="Ensembl"/>
        </authorList>
    </citation>
    <scope>IDENTIFICATION</scope>
</reference>
<dbReference type="Ensembl" id="ENSLLET00000021228.1">
    <property type="protein sequence ID" value="ENSLLEP00000020426.1"/>
    <property type="gene ID" value="ENSLLEG00000012947.1"/>
</dbReference>
<evidence type="ECO:0000256" key="3">
    <source>
        <dbReference type="ARBA" id="ARBA00022679"/>
    </source>
</evidence>
<feature type="compositionally biased region" description="Basic and acidic residues" evidence="8">
    <location>
        <begin position="232"/>
        <end position="249"/>
    </location>
</feature>
<keyword evidence="2" id="KW-0597">Phosphoprotein</keyword>
<evidence type="ECO:0000256" key="8">
    <source>
        <dbReference type="SAM" id="MobiDB-lite"/>
    </source>
</evidence>
<keyword evidence="4 7" id="KW-0547">Nucleotide-binding</keyword>
<evidence type="ECO:0000313" key="11">
    <source>
        <dbReference type="Proteomes" id="UP000694569"/>
    </source>
</evidence>
<keyword evidence="1" id="KW-0723">Serine/threonine-protein kinase</keyword>
<dbReference type="Proteomes" id="UP000694569">
    <property type="component" value="Unplaced"/>
</dbReference>
<evidence type="ECO:0000256" key="4">
    <source>
        <dbReference type="ARBA" id="ARBA00022741"/>
    </source>
</evidence>
<reference evidence="10" key="1">
    <citation type="submission" date="2025-08" db="UniProtKB">
        <authorList>
            <consortium name="Ensembl"/>
        </authorList>
    </citation>
    <scope>IDENTIFICATION</scope>
</reference>
<feature type="compositionally biased region" description="Acidic residues" evidence="8">
    <location>
        <begin position="160"/>
        <end position="169"/>
    </location>
</feature>
<organism evidence="10 11">
    <name type="scientific">Leptobrachium leishanense</name>
    <name type="common">Leishan spiny toad</name>
    <dbReference type="NCBI Taxonomy" id="445787"/>
    <lineage>
        <taxon>Eukaryota</taxon>
        <taxon>Metazoa</taxon>
        <taxon>Chordata</taxon>
        <taxon>Craniata</taxon>
        <taxon>Vertebrata</taxon>
        <taxon>Euteleostomi</taxon>
        <taxon>Amphibia</taxon>
        <taxon>Batrachia</taxon>
        <taxon>Anura</taxon>
        <taxon>Pelobatoidea</taxon>
        <taxon>Megophryidae</taxon>
        <taxon>Leptobrachium</taxon>
    </lineage>
</organism>
<dbReference type="GO" id="GO:0005524">
    <property type="term" value="F:ATP binding"/>
    <property type="evidence" value="ECO:0007669"/>
    <property type="project" value="UniProtKB-UniRule"/>
</dbReference>
<evidence type="ECO:0000256" key="1">
    <source>
        <dbReference type="ARBA" id="ARBA00022527"/>
    </source>
</evidence>
<evidence type="ECO:0000256" key="6">
    <source>
        <dbReference type="ARBA" id="ARBA00022840"/>
    </source>
</evidence>
<keyword evidence="3" id="KW-0808">Transferase</keyword>
<feature type="compositionally biased region" description="Basic and acidic residues" evidence="8">
    <location>
        <begin position="17"/>
        <end position="30"/>
    </location>
</feature>
<dbReference type="SUPFAM" id="SSF56112">
    <property type="entry name" value="Protein kinase-like (PK-like)"/>
    <property type="match status" value="1"/>
</dbReference>
<dbReference type="OrthoDB" id="9908094at2759"/>
<dbReference type="GeneTree" id="ENSGT00940000154203"/>
<evidence type="ECO:0000256" key="2">
    <source>
        <dbReference type="ARBA" id="ARBA00022553"/>
    </source>
</evidence>
<proteinExistence type="predicted"/>
<dbReference type="InterPro" id="IPR000719">
    <property type="entry name" value="Prot_kinase_dom"/>
</dbReference>
<evidence type="ECO:0000259" key="9">
    <source>
        <dbReference type="PROSITE" id="PS50011"/>
    </source>
</evidence>
<dbReference type="Gene3D" id="3.30.200.20">
    <property type="entry name" value="Phosphorylase Kinase, domain 1"/>
    <property type="match status" value="1"/>
</dbReference>
<dbReference type="InterPro" id="IPR008271">
    <property type="entry name" value="Ser/Thr_kinase_AS"/>
</dbReference>
<dbReference type="InterPro" id="IPR045270">
    <property type="entry name" value="STKc_AGC"/>
</dbReference>
<feature type="domain" description="Protein kinase" evidence="9">
    <location>
        <begin position="274"/>
        <end position="525"/>
    </location>
</feature>
<dbReference type="Gene3D" id="1.10.510.10">
    <property type="entry name" value="Transferase(Phosphotransferase) domain 1"/>
    <property type="match status" value="1"/>
</dbReference>
<keyword evidence="5" id="KW-0418">Kinase</keyword>
<dbReference type="AlphaFoldDB" id="A0A8C5MX98"/>
<dbReference type="SMART" id="SM00220">
    <property type="entry name" value="S_TKc"/>
    <property type="match status" value="1"/>
</dbReference>
<feature type="region of interest" description="Disordered" evidence="8">
    <location>
        <begin position="1"/>
        <end position="257"/>
    </location>
</feature>
<accession>A0A8C5MX98</accession>
<dbReference type="PROSITE" id="PS50011">
    <property type="entry name" value="PROTEIN_KINASE_DOM"/>
    <property type="match status" value="1"/>
</dbReference>
<protein>
    <recommendedName>
        <fullName evidence="9">Protein kinase domain-containing protein</fullName>
    </recommendedName>
</protein>
<keyword evidence="11" id="KW-1185">Reference proteome</keyword>
<evidence type="ECO:0000256" key="5">
    <source>
        <dbReference type="ARBA" id="ARBA00022777"/>
    </source>
</evidence>
<dbReference type="GO" id="GO:0004674">
    <property type="term" value="F:protein serine/threonine kinase activity"/>
    <property type="evidence" value="ECO:0007669"/>
    <property type="project" value="UniProtKB-KW"/>
</dbReference>
<dbReference type="PROSITE" id="PS00107">
    <property type="entry name" value="PROTEIN_KINASE_ATP"/>
    <property type="match status" value="1"/>
</dbReference>
<keyword evidence="6 7" id="KW-0067">ATP-binding</keyword>
<feature type="compositionally biased region" description="Basic and acidic residues" evidence="8">
    <location>
        <begin position="95"/>
        <end position="125"/>
    </location>
</feature>
<dbReference type="InterPro" id="IPR017441">
    <property type="entry name" value="Protein_kinase_ATP_BS"/>
</dbReference>
<dbReference type="FunFam" id="1.10.510.10:FF:000210">
    <property type="entry name" value="Non-specific serine/threonine protein kinase"/>
    <property type="match status" value="1"/>
</dbReference>
<dbReference type="PROSITE" id="PS00108">
    <property type="entry name" value="PROTEIN_KINASE_ST"/>
    <property type="match status" value="1"/>
</dbReference>
<dbReference type="InterPro" id="IPR011009">
    <property type="entry name" value="Kinase-like_dom_sf"/>
</dbReference>
<feature type="compositionally biased region" description="Basic and acidic residues" evidence="8">
    <location>
        <begin position="56"/>
        <end position="82"/>
    </location>
</feature>
<evidence type="ECO:0000256" key="7">
    <source>
        <dbReference type="PROSITE-ProRule" id="PRU10141"/>
    </source>
</evidence>
<name>A0A8C5MX98_9ANUR</name>
<dbReference type="CDD" id="cd05123">
    <property type="entry name" value="STKc_AGC"/>
    <property type="match status" value="1"/>
</dbReference>
<evidence type="ECO:0000313" key="10">
    <source>
        <dbReference type="Ensembl" id="ENSLLEP00000020426.1"/>
    </source>
</evidence>
<sequence>MEKNKEDPEELGNIHRTQSEEIIRQEKEESPGPSKRKMSRSIDEEYERGRKRMRRHVEDRVGDSGLKRLRSTEDGEERDFKKVKLSSSRKLSLQGDRKSDGKDQQRRGQKRSREPDDDREPERQKLAKTSSSGKSPPQEGQKIAQTPSPRQPAQKRSRETEEDEREEEQDRVKKVKISFSGSHHERESDINHDAEQEAPRCGSIASPKESGQKRSRECDEEEEQHSQKKVKISSEKQSEDNIKKDEPSTDHNAAGGSEQIRNITTFVTSSLTDYTFQKTLGQGSFGTVKLALHRSSSQLVAIKIIRTASLPSRIIQAERRILQKAQGSPFLCHGLTSFHTPDDVFLVMEFVPGGSLDSFMAQKGALRIDESRFIAAELICGIQFLHSRGIIHRDLKPENILLDHEGHVKIADFGLAAENVSVYNQAKGMCGTLPYTAPEVLCDEEYDVSADWWSFGVILFFMVTGKLPYTEKSSLTVYRRQVFNKHPQYPDWLDGDARNIISRLLDKNPDTRLGVTGRITEHPFFSGIDWEEVGSGKARPPFQMAACPI</sequence>
<dbReference type="Pfam" id="PF00069">
    <property type="entry name" value="Pkinase"/>
    <property type="match status" value="1"/>
</dbReference>